<evidence type="ECO:0008006" key="3">
    <source>
        <dbReference type="Google" id="ProtNLM"/>
    </source>
</evidence>
<dbReference type="AlphaFoldDB" id="A0AAX1L8A9"/>
<evidence type="ECO:0000313" key="1">
    <source>
        <dbReference type="EMBL" id="QRP70252.1"/>
    </source>
</evidence>
<dbReference type="SUPFAM" id="SSF141571">
    <property type="entry name" value="Pentapeptide repeat-like"/>
    <property type="match status" value="1"/>
</dbReference>
<evidence type="ECO:0000313" key="2">
    <source>
        <dbReference type="Proteomes" id="UP000617681"/>
    </source>
</evidence>
<name>A0AAX1L8A9_9CORY</name>
<organism evidence="1 2">
    <name type="scientific">Corynebacterium glucuronolyticum</name>
    <dbReference type="NCBI Taxonomy" id="39791"/>
    <lineage>
        <taxon>Bacteria</taxon>
        <taxon>Bacillati</taxon>
        <taxon>Actinomycetota</taxon>
        <taxon>Actinomycetes</taxon>
        <taxon>Mycobacteriales</taxon>
        <taxon>Corynebacteriaceae</taxon>
        <taxon>Corynebacterium</taxon>
    </lineage>
</organism>
<dbReference type="Gene3D" id="2.160.20.80">
    <property type="entry name" value="E3 ubiquitin-protein ligase SopA"/>
    <property type="match status" value="1"/>
</dbReference>
<proteinExistence type="predicted"/>
<dbReference type="Proteomes" id="UP000617681">
    <property type="component" value="Chromosome"/>
</dbReference>
<gene>
    <name evidence="1" type="ORF">I6J21_10880</name>
</gene>
<reference evidence="1" key="1">
    <citation type="submission" date="2021-02" db="EMBL/GenBank/DDBJ databases">
        <title>FDA dAtabase for Regulatory Grade micrObial Sequences (FDA-ARGOS): Supporting development and validation of Infectious Disease Dx tests.</title>
        <authorList>
            <person name="Sproer C."/>
            <person name="Gronow S."/>
            <person name="Severitt S."/>
            <person name="Schroder I."/>
            <person name="Tallon L."/>
            <person name="Sadzewicz L."/>
            <person name="Zhao X."/>
            <person name="Boylan J."/>
            <person name="Ott S."/>
            <person name="Bowen H."/>
            <person name="Vavikolanu K."/>
            <person name="Mehta A."/>
            <person name="Aluvathingal J."/>
            <person name="Nadendla S."/>
            <person name="Lowell S."/>
            <person name="Myers T."/>
            <person name="Yan Y."/>
            <person name="Sichtig H."/>
        </authorList>
    </citation>
    <scope>NUCLEOTIDE SEQUENCE</scope>
    <source>
        <strain evidence="1">FDAARGOS_1191</strain>
    </source>
</reference>
<accession>A0AAX1L8A9</accession>
<protein>
    <recommendedName>
        <fullName evidence="3">Pentapeptide repeat-containing protein</fullName>
    </recommendedName>
</protein>
<sequence length="201" mass="22263">MKLPPLPRSSDSPLTQQFFVSSLLVLADDPTCSPTDRTEIANSLLRAISGLRLTNNQVRSVALSELLKRNDILPLNLCGADLRQIAIEAPVMDGIDCRNMWADYLILSHATVTRCNFSGTKFYNGVLTGTYIDCDFTKTDFLALGITKRSTFFNCSFLGSTFDMTSFGPATVRNCAFDTAPKPKVETTSAQKNTTEHYNKW</sequence>
<dbReference type="RefSeq" id="WP_005393657.1">
    <property type="nucleotide sequence ID" value="NZ_CP069534.1"/>
</dbReference>
<dbReference type="EMBL" id="CP069534">
    <property type="protein sequence ID" value="QRP70252.1"/>
    <property type="molecule type" value="Genomic_DNA"/>
</dbReference>